<dbReference type="PROSITE" id="PS50931">
    <property type="entry name" value="HTH_LYSR"/>
    <property type="match status" value="1"/>
</dbReference>
<gene>
    <name evidence="6" type="ORF">HNR39_002771</name>
</gene>
<dbReference type="PANTHER" id="PTHR30419:SF8">
    <property type="entry name" value="NITROGEN ASSIMILATION TRANSCRIPTIONAL ACTIVATOR-RELATED"/>
    <property type="match status" value="1"/>
</dbReference>
<accession>A0A840RWY2</accession>
<dbReference type="InterPro" id="IPR005119">
    <property type="entry name" value="LysR_subst-bd"/>
</dbReference>
<dbReference type="InterPro" id="IPR000847">
    <property type="entry name" value="LysR_HTH_N"/>
</dbReference>
<comment type="caution">
    <text evidence="6">The sequence shown here is derived from an EMBL/GenBank/DDBJ whole genome shotgun (WGS) entry which is preliminary data.</text>
</comment>
<keyword evidence="7" id="KW-1185">Reference proteome</keyword>
<dbReference type="InterPro" id="IPR050950">
    <property type="entry name" value="HTH-type_LysR_regulators"/>
</dbReference>
<dbReference type="Gene3D" id="3.40.190.290">
    <property type="match status" value="1"/>
</dbReference>
<dbReference type="Pfam" id="PF03466">
    <property type="entry name" value="LysR_substrate"/>
    <property type="match status" value="1"/>
</dbReference>
<dbReference type="Gene3D" id="1.10.10.10">
    <property type="entry name" value="Winged helix-like DNA-binding domain superfamily/Winged helix DNA-binding domain"/>
    <property type="match status" value="1"/>
</dbReference>
<name>A0A840RWY2_9BURK</name>
<dbReference type="SUPFAM" id="SSF53850">
    <property type="entry name" value="Periplasmic binding protein-like II"/>
    <property type="match status" value="1"/>
</dbReference>
<evidence type="ECO:0000256" key="3">
    <source>
        <dbReference type="ARBA" id="ARBA00023125"/>
    </source>
</evidence>
<evidence type="ECO:0000313" key="6">
    <source>
        <dbReference type="EMBL" id="MBB5200929.1"/>
    </source>
</evidence>
<evidence type="ECO:0000313" key="7">
    <source>
        <dbReference type="Proteomes" id="UP000571084"/>
    </source>
</evidence>
<feature type="domain" description="HTH lysR-type" evidence="5">
    <location>
        <begin position="5"/>
        <end position="62"/>
    </location>
</feature>
<dbReference type="AlphaFoldDB" id="A0A840RWY2"/>
<evidence type="ECO:0000259" key="5">
    <source>
        <dbReference type="PROSITE" id="PS50931"/>
    </source>
</evidence>
<reference evidence="6 7" key="1">
    <citation type="submission" date="2020-08" db="EMBL/GenBank/DDBJ databases">
        <title>Genomic Encyclopedia of Type Strains, Phase IV (KMG-IV): sequencing the most valuable type-strain genomes for metagenomic binning, comparative biology and taxonomic classification.</title>
        <authorList>
            <person name="Goeker M."/>
        </authorList>
    </citation>
    <scope>NUCLEOTIDE SEQUENCE [LARGE SCALE GENOMIC DNA]</scope>
    <source>
        <strain evidence="6 7">DSM 23240</strain>
    </source>
</reference>
<comment type="similarity">
    <text evidence="1">Belongs to the LysR transcriptional regulatory family.</text>
</comment>
<dbReference type="PRINTS" id="PR00039">
    <property type="entry name" value="HTHLYSR"/>
</dbReference>
<dbReference type="FunFam" id="1.10.10.10:FF:000001">
    <property type="entry name" value="LysR family transcriptional regulator"/>
    <property type="match status" value="1"/>
</dbReference>
<dbReference type="GO" id="GO:0005829">
    <property type="term" value="C:cytosol"/>
    <property type="evidence" value="ECO:0007669"/>
    <property type="project" value="TreeGrafter"/>
</dbReference>
<dbReference type="Proteomes" id="UP000571084">
    <property type="component" value="Unassembled WGS sequence"/>
</dbReference>
<dbReference type="EMBL" id="JACHHQ010000005">
    <property type="protein sequence ID" value="MBB5200929.1"/>
    <property type="molecule type" value="Genomic_DNA"/>
</dbReference>
<protein>
    <submittedName>
        <fullName evidence="6">DNA-binding transcriptional LysR family regulator</fullName>
    </submittedName>
</protein>
<proteinExistence type="inferred from homology"/>
<keyword evidence="3 6" id="KW-0238">DNA-binding</keyword>
<keyword evidence="2" id="KW-0805">Transcription regulation</keyword>
<evidence type="ECO:0000256" key="2">
    <source>
        <dbReference type="ARBA" id="ARBA00023015"/>
    </source>
</evidence>
<dbReference type="Pfam" id="PF00126">
    <property type="entry name" value="HTH_1"/>
    <property type="match status" value="1"/>
</dbReference>
<dbReference type="SUPFAM" id="SSF46785">
    <property type="entry name" value="Winged helix' DNA-binding domain"/>
    <property type="match status" value="1"/>
</dbReference>
<dbReference type="GO" id="GO:0003677">
    <property type="term" value="F:DNA binding"/>
    <property type="evidence" value="ECO:0007669"/>
    <property type="project" value="UniProtKB-KW"/>
</dbReference>
<organism evidence="6 7">
    <name type="scientific">Glaciimonas immobilis</name>
    <dbReference type="NCBI Taxonomy" id="728004"/>
    <lineage>
        <taxon>Bacteria</taxon>
        <taxon>Pseudomonadati</taxon>
        <taxon>Pseudomonadota</taxon>
        <taxon>Betaproteobacteria</taxon>
        <taxon>Burkholderiales</taxon>
        <taxon>Oxalobacteraceae</taxon>
        <taxon>Glaciimonas</taxon>
    </lineage>
</organism>
<evidence type="ECO:0000256" key="1">
    <source>
        <dbReference type="ARBA" id="ARBA00009437"/>
    </source>
</evidence>
<dbReference type="InterPro" id="IPR036390">
    <property type="entry name" value="WH_DNA-bd_sf"/>
</dbReference>
<keyword evidence="4" id="KW-0804">Transcription</keyword>
<sequence>MQPNISTKLLHAFLALDECRHFTRAAERCHLSQSAFSVVIQKLEAVVGAQLVERDTRNVTLTPEGEIFVEVARSLVSDIEAAFADMADYVARRKGRVSIAALPSLAANGLPAVIAQYKKQFPGITVQLYDALSDQCLGLLRLGKADLALTAPGASLMEFESRTLCSDPFYLVCRRDHPLAKKKRIALPDLSGCDLIHLAKSTSVRQKVDQLIRDIAVNNTGFEVEHLATVAGLIEHGLGVSLVPELTLFQFRHLNLTAIALETDDVVRPIYIVKQKDRTLSIAAQGMFDLIVASFKQP</sequence>
<dbReference type="CDD" id="cd08440">
    <property type="entry name" value="PBP2_LTTR_like_4"/>
    <property type="match status" value="1"/>
</dbReference>
<dbReference type="InterPro" id="IPR036388">
    <property type="entry name" value="WH-like_DNA-bd_sf"/>
</dbReference>
<evidence type="ECO:0000256" key="4">
    <source>
        <dbReference type="ARBA" id="ARBA00023163"/>
    </source>
</evidence>
<dbReference type="PANTHER" id="PTHR30419">
    <property type="entry name" value="HTH-TYPE TRANSCRIPTIONAL REGULATOR YBHD"/>
    <property type="match status" value="1"/>
</dbReference>
<dbReference type="GO" id="GO:0003700">
    <property type="term" value="F:DNA-binding transcription factor activity"/>
    <property type="evidence" value="ECO:0007669"/>
    <property type="project" value="InterPro"/>
</dbReference>
<dbReference type="RefSeq" id="WP_168055637.1">
    <property type="nucleotide sequence ID" value="NZ_JAAOZT010000007.1"/>
</dbReference>